<feature type="region of interest" description="Disordered" evidence="1">
    <location>
        <begin position="1"/>
        <end position="29"/>
    </location>
</feature>
<dbReference type="AlphaFoldDB" id="A0ABD3HS76"/>
<feature type="compositionally biased region" description="Basic and acidic residues" evidence="1">
    <location>
        <begin position="1"/>
        <end position="12"/>
    </location>
</feature>
<proteinExistence type="predicted"/>
<evidence type="ECO:0000256" key="1">
    <source>
        <dbReference type="SAM" id="MobiDB-lite"/>
    </source>
</evidence>
<comment type="caution">
    <text evidence="2">The sequence shown here is derived from an EMBL/GenBank/DDBJ whole genome shotgun (WGS) entry which is preliminary data.</text>
</comment>
<sequence>MKKNLRFRDRLQARPLSEYTLPPPLPSSRPDHPALIVHGGVYPAGFSTRSSGLSPAFTGGTEQFQAVSSLRRSKRTARQQRILPPPPEIQEPVTKLALADDGAEACPPNCRVPPQSIRHIGRWKKPAAIGNHLAIPKLVDHHELPILKPPTGRKGAGHAYVTRSLFRDSSEVGRVPAIVPKVVSARLPIIGVSIDVFPTSDLVNCTKCDSEFLCCFLVDEYVDDVIFLEKVRVQLMHSEKIFDTF</sequence>
<name>A0ABD3HS76_9MARC</name>
<keyword evidence="3" id="KW-1185">Reference proteome</keyword>
<reference evidence="2 3" key="1">
    <citation type="submission" date="2024-09" db="EMBL/GenBank/DDBJ databases">
        <title>Chromosome-scale assembly of Riccia sorocarpa.</title>
        <authorList>
            <person name="Paukszto L."/>
        </authorList>
    </citation>
    <scope>NUCLEOTIDE SEQUENCE [LARGE SCALE GENOMIC DNA]</scope>
    <source>
        <strain evidence="2">LP-2024</strain>
        <tissue evidence="2">Aerial parts of the thallus</tissue>
    </source>
</reference>
<protein>
    <submittedName>
        <fullName evidence="2">Uncharacterized protein</fullName>
    </submittedName>
</protein>
<dbReference type="EMBL" id="JBJQOH010000003">
    <property type="protein sequence ID" value="KAL3693192.1"/>
    <property type="molecule type" value="Genomic_DNA"/>
</dbReference>
<evidence type="ECO:0000313" key="3">
    <source>
        <dbReference type="Proteomes" id="UP001633002"/>
    </source>
</evidence>
<organism evidence="2 3">
    <name type="scientific">Riccia sorocarpa</name>
    <dbReference type="NCBI Taxonomy" id="122646"/>
    <lineage>
        <taxon>Eukaryota</taxon>
        <taxon>Viridiplantae</taxon>
        <taxon>Streptophyta</taxon>
        <taxon>Embryophyta</taxon>
        <taxon>Marchantiophyta</taxon>
        <taxon>Marchantiopsida</taxon>
        <taxon>Marchantiidae</taxon>
        <taxon>Marchantiales</taxon>
        <taxon>Ricciaceae</taxon>
        <taxon>Riccia</taxon>
    </lineage>
</organism>
<evidence type="ECO:0000313" key="2">
    <source>
        <dbReference type="EMBL" id="KAL3693192.1"/>
    </source>
</evidence>
<dbReference type="Proteomes" id="UP001633002">
    <property type="component" value="Unassembled WGS sequence"/>
</dbReference>
<gene>
    <name evidence="2" type="ORF">R1sor_006843</name>
</gene>
<accession>A0ABD3HS76</accession>